<feature type="compositionally biased region" description="Basic and acidic residues" evidence="1">
    <location>
        <begin position="169"/>
        <end position="183"/>
    </location>
</feature>
<feature type="region of interest" description="Disordered" evidence="1">
    <location>
        <begin position="160"/>
        <end position="196"/>
    </location>
</feature>
<gene>
    <name evidence="2" type="ORF">THAOC_03759</name>
</gene>
<evidence type="ECO:0000313" key="3">
    <source>
        <dbReference type="Proteomes" id="UP000266841"/>
    </source>
</evidence>
<evidence type="ECO:0000313" key="2">
    <source>
        <dbReference type="EMBL" id="EJK74556.1"/>
    </source>
</evidence>
<accession>K0TKG0</accession>
<feature type="region of interest" description="Disordered" evidence="1">
    <location>
        <begin position="67"/>
        <end position="86"/>
    </location>
</feature>
<reference evidence="2 3" key="1">
    <citation type="journal article" date="2012" name="Genome Biol.">
        <title>Genome and low-iron response of an oceanic diatom adapted to chronic iron limitation.</title>
        <authorList>
            <person name="Lommer M."/>
            <person name="Specht M."/>
            <person name="Roy A.S."/>
            <person name="Kraemer L."/>
            <person name="Andreson R."/>
            <person name="Gutowska M.A."/>
            <person name="Wolf J."/>
            <person name="Bergner S.V."/>
            <person name="Schilhabel M.B."/>
            <person name="Klostermeier U.C."/>
            <person name="Beiko R.G."/>
            <person name="Rosenstiel P."/>
            <person name="Hippler M."/>
            <person name="Laroche J."/>
        </authorList>
    </citation>
    <scope>NUCLEOTIDE SEQUENCE [LARGE SCALE GENOMIC DNA]</scope>
    <source>
        <strain evidence="2 3">CCMP1005</strain>
    </source>
</reference>
<sequence>MLIHMMEGDPAIQQGAQLDPAAELKTASPCVGGAGSSSWPEEHHAHPVEEAKLKVPALCNVGVHTLQQEGEDSVQEPPMAGRRGEGKKRFDRASAAHAYHPQQTSVADAHSSAGPFIITLTFPKHNPPPMWSDLEYGMLRETAVTSSNGTKLRGYAQTIASNHATPASDEDKRPIDRYDYDTKRKPHVFPMSKGVS</sequence>
<comment type="caution">
    <text evidence="2">The sequence shown here is derived from an EMBL/GenBank/DDBJ whole genome shotgun (WGS) entry which is preliminary data.</text>
</comment>
<protein>
    <submittedName>
        <fullName evidence="2">Uncharacterized protein</fullName>
    </submittedName>
</protein>
<dbReference type="EMBL" id="AGNL01003557">
    <property type="protein sequence ID" value="EJK74556.1"/>
    <property type="molecule type" value="Genomic_DNA"/>
</dbReference>
<name>K0TKG0_THAOC</name>
<proteinExistence type="predicted"/>
<dbReference type="AlphaFoldDB" id="K0TKG0"/>
<keyword evidence="3" id="KW-1185">Reference proteome</keyword>
<evidence type="ECO:0000256" key="1">
    <source>
        <dbReference type="SAM" id="MobiDB-lite"/>
    </source>
</evidence>
<organism evidence="2 3">
    <name type="scientific">Thalassiosira oceanica</name>
    <name type="common">Marine diatom</name>
    <dbReference type="NCBI Taxonomy" id="159749"/>
    <lineage>
        <taxon>Eukaryota</taxon>
        <taxon>Sar</taxon>
        <taxon>Stramenopiles</taxon>
        <taxon>Ochrophyta</taxon>
        <taxon>Bacillariophyta</taxon>
        <taxon>Coscinodiscophyceae</taxon>
        <taxon>Thalassiosirophycidae</taxon>
        <taxon>Thalassiosirales</taxon>
        <taxon>Thalassiosiraceae</taxon>
        <taxon>Thalassiosira</taxon>
    </lineage>
</organism>
<dbReference type="Proteomes" id="UP000266841">
    <property type="component" value="Unassembled WGS sequence"/>
</dbReference>